<gene>
    <name evidence="2" type="ORF">RRG08_034159</name>
</gene>
<dbReference type="EMBL" id="JAWDGP010003771">
    <property type="protein sequence ID" value="KAK3771144.1"/>
    <property type="molecule type" value="Genomic_DNA"/>
</dbReference>
<proteinExistence type="predicted"/>
<comment type="caution">
    <text evidence="2">The sequence shown here is derived from an EMBL/GenBank/DDBJ whole genome shotgun (WGS) entry which is preliminary data.</text>
</comment>
<protein>
    <submittedName>
        <fullName evidence="2">Uncharacterized protein</fullName>
    </submittedName>
</protein>
<evidence type="ECO:0000256" key="1">
    <source>
        <dbReference type="SAM" id="MobiDB-lite"/>
    </source>
</evidence>
<dbReference type="AlphaFoldDB" id="A0AAE0ZKJ4"/>
<accession>A0AAE0ZKJ4</accession>
<reference evidence="2" key="1">
    <citation type="journal article" date="2023" name="G3 (Bethesda)">
        <title>A reference genome for the long-term kleptoplast-retaining sea slug Elysia crispata morphotype clarki.</title>
        <authorList>
            <person name="Eastman K.E."/>
            <person name="Pendleton A.L."/>
            <person name="Shaikh M.A."/>
            <person name="Suttiyut T."/>
            <person name="Ogas R."/>
            <person name="Tomko P."/>
            <person name="Gavelis G."/>
            <person name="Widhalm J.R."/>
            <person name="Wisecaver J.H."/>
        </authorList>
    </citation>
    <scope>NUCLEOTIDE SEQUENCE</scope>
    <source>
        <strain evidence="2">ECLA1</strain>
    </source>
</reference>
<dbReference type="Proteomes" id="UP001283361">
    <property type="component" value="Unassembled WGS sequence"/>
</dbReference>
<keyword evidence="3" id="KW-1185">Reference proteome</keyword>
<evidence type="ECO:0000313" key="2">
    <source>
        <dbReference type="EMBL" id="KAK3771144.1"/>
    </source>
</evidence>
<organism evidence="2 3">
    <name type="scientific">Elysia crispata</name>
    <name type="common">lettuce slug</name>
    <dbReference type="NCBI Taxonomy" id="231223"/>
    <lineage>
        <taxon>Eukaryota</taxon>
        <taxon>Metazoa</taxon>
        <taxon>Spiralia</taxon>
        <taxon>Lophotrochozoa</taxon>
        <taxon>Mollusca</taxon>
        <taxon>Gastropoda</taxon>
        <taxon>Heterobranchia</taxon>
        <taxon>Euthyneura</taxon>
        <taxon>Panpulmonata</taxon>
        <taxon>Sacoglossa</taxon>
        <taxon>Placobranchoidea</taxon>
        <taxon>Plakobranchidae</taxon>
        <taxon>Elysia</taxon>
    </lineage>
</organism>
<sequence>MRGGHRRAMHVDKHVDASAGMKTGPDSRDEGEISLIYLYNDLDLGPPGTHFQLINTAIVVRAQGKLHLTSVPSVLI</sequence>
<feature type="region of interest" description="Disordered" evidence="1">
    <location>
        <begin position="1"/>
        <end position="28"/>
    </location>
</feature>
<evidence type="ECO:0000313" key="3">
    <source>
        <dbReference type="Proteomes" id="UP001283361"/>
    </source>
</evidence>
<name>A0AAE0ZKJ4_9GAST</name>